<organism evidence="2 3">
    <name type="scientific">Alishewanella tabrizica</name>
    <dbReference type="NCBI Taxonomy" id="671278"/>
    <lineage>
        <taxon>Bacteria</taxon>
        <taxon>Pseudomonadati</taxon>
        <taxon>Pseudomonadota</taxon>
        <taxon>Gammaproteobacteria</taxon>
        <taxon>Alteromonadales</taxon>
        <taxon>Alteromonadaceae</taxon>
        <taxon>Alishewanella</taxon>
    </lineage>
</organism>
<dbReference type="Proteomes" id="UP000634667">
    <property type="component" value="Unassembled WGS sequence"/>
</dbReference>
<sequence length="141" mass="15348">MTTPDASLSVIKGKKIMLRTFATMMIIVGSLVLVSPAVLSHTDVKPQYGGVVYTKYDLSFELVREKEGVSLYVGDHGEPFATESLTGQVVILAAGKKSEVMLRSIGAGKMHVPELQIPDGAKVVITLTDKNKKMMTIRYSF</sequence>
<accession>A0ABQ2WLI1</accession>
<name>A0ABQ2WLI1_9ALTE</name>
<dbReference type="EMBL" id="BMYR01000006">
    <property type="protein sequence ID" value="GGW61527.1"/>
    <property type="molecule type" value="Genomic_DNA"/>
</dbReference>
<protein>
    <submittedName>
        <fullName evidence="2">Uncharacterized protein</fullName>
    </submittedName>
</protein>
<evidence type="ECO:0000256" key="1">
    <source>
        <dbReference type="SAM" id="Phobius"/>
    </source>
</evidence>
<comment type="caution">
    <text evidence="2">The sequence shown here is derived from an EMBL/GenBank/DDBJ whole genome shotgun (WGS) entry which is preliminary data.</text>
</comment>
<keyword evidence="1" id="KW-0812">Transmembrane</keyword>
<keyword evidence="1" id="KW-0472">Membrane</keyword>
<keyword evidence="3" id="KW-1185">Reference proteome</keyword>
<evidence type="ECO:0000313" key="2">
    <source>
        <dbReference type="EMBL" id="GGW61527.1"/>
    </source>
</evidence>
<keyword evidence="1" id="KW-1133">Transmembrane helix</keyword>
<gene>
    <name evidence="2" type="ORF">GCM10008111_17140</name>
</gene>
<proteinExistence type="predicted"/>
<reference evidence="3" key="1">
    <citation type="journal article" date="2019" name="Int. J. Syst. Evol. Microbiol.">
        <title>The Global Catalogue of Microorganisms (GCM) 10K type strain sequencing project: providing services to taxonomists for standard genome sequencing and annotation.</title>
        <authorList>
            <consortium name="The Broad Institute Genomics Platform"/>
            <consortium name="The Broad Institute Genome Sequencing Center for Infectious Disease"/>
            <person name="Wu L."/>
            <person name="Ma J."/>
        </authorList>
    </citation>
    <scope>NUCLEOTIDE SEQUENCE [LARGE SCALE GENOMIC DNA]</scope>
    <source>
        <strain evidence="3">KCTC 23723</strain>
    </source>
</reference>
<evidence type="ECO:0000313" key="3">
    <source>
        <dbReference type="Proteomes" id="UP000634667"/>
    </source>
</evidence>
<feature type="transmembrane region" description="Helical" evidence="1">
    <location>
        <begin position="21"/>
        <end position="39"/>
    </location>
</feature>